<keyword evidence="2" id="KW-1133">Transmembrane helix</keyword>
<dbReference type="AlphaFoldDB" id="A0A6N9UEY3"/>
<proteinExistence type="predicted"/>
<organism evidence="3 4">
    <name type="scientific">Streptomyces halstedii</name>
    <dbReference type="NCBI Taxonomy" id="1944"/>
    <lineage>
        <taxon>Bacteria</taxon>
        <taxon>Bacillati</taxon>
        <taxon>Actinomycetota</taxon>
        <taxon>Actinomycetes</taxon>
        <taxon>Kitasatosporales</taxon>
        <taxon>Streptomycetaceae</taxon>
        <taxon>Streptomyces</taxon>
    </lineage>
</organism>
<comment type="caution">
    <text evidence="3">The sequence shown here is derived from an EMBL/GenBank/DDBJ whole genome shotgun (WGS) entry which is preliminary data.</text>
</comment>
<protein>
    <submittedName>
        <fullName evidence="3">Uncharacterized protein</fullName>
    </submittedName>
</protein>
<reference evidence="3 4" key="1">
    <citation type="submission" date="2020-01" db="EMBL/GenBank/DDBJ databases">
        <title>Insect and environment-associated Actinomycetes.</title>
        <authorList>
            <person name="Currrie C."/>
            <person name="Chevrette M."/>
            <person name="Carlson C."/>
            <person name="Stubbendieck R."/>
            <person name="Wendt-Pienkowski E."/>
        </authorList>
    </citation>
    <scope>NUCLEOTIDE SEQUENCE [LARGE SCALE GENOMIC DNA]</scope>
    <source>
        <strain evidence="3 4">SID11342</strain>
    </source>
</reference>
<evidence type="ECO:0000313" key="3">
    <source>
        <dbReference type="EMBL" id="NEA20723.1"/>
    </source>
</evidence>
<feature type="region of interest" description="Disordered" evidence="1">
    <location>
        <begin position="1"/>
        <end position="36"/>
    </location>
</feature>
<evidence type="ECO:0000256" key="2">
    <source>
        <dbReference type="SAM" id="Phobius"/>
    </source>
</evidence>
<name>A0A6N9UEY3_STRHA</name>
<sequence>MPDEKPAAPRTPKKVTGAELEEHFAGWARRQRERGQVRSREDNARLIRRSATAVMGAGILALVIATGVAGESFEASTADNEVQIIQLKGHLDDARSTPVKADVGARLSKLTAAAAADAENVASGEQTFAALYHQASGQPSPNNGTPNQATLGILKHRRDIAPLFSEDSFLVSDEEAYGTSSLTPFDATTEIDPRYAWYIRYDGQNAAAPSTYAWEVETVMPDLSAKDGSVATNQAKVVWLCRDSKSGEVLAWASARYLHNGTTGALDHLALVVTATGARYGNPAIKAVGSGVPELGDTGPQEEGGKR</sequence>
<gene>
    <name evidence="3" type="ORF">G3I29_35880</name>
</gene>
<evidence type="ECO:0000313" key="4">
    <source>
        <dbReference type="Proteomes" id="UP000471293"/>
    </source>
</evidence>
<accession>A0A6N9UEY3</accession>
<feature type="transmembrane region" description="Helical" evidence="2">
    <location>
        <begin position="50"/>
        <end position="70"/>
    </location>
</feature>
<dbReference type="Proteomes" id="UP000471293">
    <property type="component" value="Unassembled WGS sequence"/>
</dbReference>
<keyword evidence="2" id="KW-0812">Transmembrane</keyword>
<evidence type="ECO:0000256" key="1">
    <source>
        <dbReference type="SAM" id="MobiDB-lite"/>
    </source>
</evidence>
<keyword evidence="2" id="KW-0472">Membrane</keyword>
<dbReference type="EMBL" id="JAAGLQ010000746">
    <property type="protein sequence ID" value="NEA20723.1"/>
    <property type="molecule type" value="Genomic_DNA"/>
</dbReference>
<dbReference type="RefSeq" id="WP_164350674.1">
    <property type="nucleotide sequence ID" value="NZ_JAAGLQ010000746.1"/>
</dbReference>